<sequence>MGAKSFYTPTTSMLIQVISIDELESMMSRLLDKKLAPSQNSTPTVERFPENKLYRRKEAAEKLNISPTLLEKWTKQGLIKSRKIGTRIYYVEKDINEAIKNAFNSSKS</sequence>
<dbReference type="Pfam" id="PF12728">
    <property type="entry name" value="HTH_17"/>
    <property type="match status" value="1"/>
</dbReference>
<comment type="caution">
    <text evidence="2">The sequence shown here is derived from an EMBL/GenBank/DDBJ whole genome shotgun (WGS) entry which is preliminary data.</text>
</comment>
<evidence type="ECO:0000313" key="2">
    <source>
        <dbReference type="EMBL" id="KAA3930098.1"/>
    </source>
</evidence>
<feature type="domain" description="Helix-turn-helix" evidence="1">
    <location>
        <begin position="54"/>
        <end position="100"/>
    </location>
</feature>
<dbReference type="SUPFAM" id="SSF46955">
    <property type="entry name" value="Putative DNA-binding domain"/>
    <property type="match status" value="1"/>
</dbReference>
<dbReference type="RefSeq" id="WP_149951395.1">
    <property type="nucleotide sequence ID" value="NZ_CP103100.1"/>
</dbReference>
<evidence type="ECO:0000313" key="3">
    <source>
        <dbReference type="Proteomes" id="UP000365824"/>
    </source>
</evidence>
<gene>
    <name evidence="2" type="ORF">F3F25_06415</name>
</gene>
<dbReference type="EMBL" id="VWLB01000007">
    <property type="protein sequence ID" value="KAA3930098.1"/>
    <property type="molecule type" value="Genomic_DNA"/>
</dbReference>
<dbReference type="AlphaFoldDB" id="A0A9P4DX52"/>
<organism evidence="2 3">
    <name type="scientific">Bacteroides ovatus</name>
    <dbReference type="NCBI Taxonomy" id="28116"/>
    <lineage>
        <taxon>Bacteria</taxon>
        <taxon>Pseudomonadati</taxon>
        <taxon>Bacteroidota</taxon>
        <taxon>Bacteroidia</taxon>
        <taxon>Bacteroidales</taxon>
        <taxon>Bacteroidaceae</taxon>
        <taxon>Bacteroides</taxon>
    </lineage>
</organism>
<evidence type="ECO:0000259" key="1">
    <source>
        <dbReference type="Pfam" id="PF12728"/>
    </source>
</evidence>
<dbReference type="InterPro" id="IPR041657">
    <property type="entry name" value="HTH_17"/>
</dbReference>
<protein>
    <submittedName>
        <fullName evidence="2">Helix-turn-helix domain-containing protein</fullName>
    </submittedName>
</protein>
<reference evidence="2 3" key="1">
    <citation type="journal article" date="2019" name="Nat. Med.">
        <title>A library of human gut bacterial isolates paired with longitudinal multiomics data enables mechanistic microbiome research.</title>
        <authorList>
            <person name="Poyet M."/>
            <person name="Groussin M."/>
            <person name="Gibbons S.M."/>
            <person name="Avila-Pacheco J."/>
            <person name="Jiang X."/>
            <person name="Kearney S.M."/>
            <person name="Perrotta A.R."/>
            <person name="Berdy B."/>
            <person name="Zhao S."/>
            <person name="Lieberman T.D."/>
            <person name="Swanson P.K."/>
            <person name="Smith M."/>
            <person name="Roesemann S."/>
            <person name="Alexander J.E."/>
            <person name="Rich S.A."/>
            <person name="Livny J."/>
            <person name="Vlamakis H."/>
            <person name="Clish C."/>
            <person name="Bullock K."/>
            <person name="Deik A."/>
            <person name="Scott J."/>
            <person name="Pierce K.A."/>
            <person name="Xavier R.J."/>
            <person name="Alm E.J."/>
        </authorList>
    </citation>
    <scope>NUCLEOTIDE SEQUENCE [LARGE SCALE GENOMIC DNA]</scope>
    <source>
        <strain evidence="2 3">BIOML-A160</strain>
    </source>
</reference>
<name>A0A9P4DX52_BACOV</name>
<dbReference type="Gene3D" id="1.10.1660.10">
    <property type="match status" value="1"/>
</dbReference>
<proteinExistence type="predicted"/>
<dbReference type="Proteomes" id="UP000365824">
    <property type="component" value="Unassembled WGS sequence"/>
</dbReference>
<accession>A0A9P4DX52</accession>
<dbReference type="InterPro" id="IPR009061">
    <property type="entry name" value="DNA-bd_dom_put_sf"/>
</dbReference>